<dbReference type="InterPro" id="IPR027417">
    <property type="entry name" value="P-loop_NTPase"/>
</dbReference>
<dbReference type="AlphaFoldDB" id="A0A6A5SM08"/>
<evidence type="ECO:0000256" key="1">
    <source>
        <dbReference type="SAM" id="MobiDB-lite"/>
    </source>
</evidence>
<proteinExistence type="predicted"/>
<dbReference type="EMBL" id="ML976051">
    <property type="protein sequence ID" value="KAF1941163.1"/>
    <property type="molecule type" value="Genomic_DNA"/>
</dbReference>
<protein>
    <recommendedName>
        <fullName evidence="4">NB-ARC domain-containing protein</fullName>
    </recommendedName>
</protein>
<feature type="region of interest" description="Disordered" evidence="1">
    <location>
        <begin position="212"/>
        <end position="240"/>
    </location>
</feature>
<organism evidence="2 3">
    <name type="scientific">Clathrospora elynae</name>
    <dbReference type="NCBI Taxonomy" id="706981"/>
    <lineage>
        <taxon>Eukaryota</taxon>
        <taxon>Fungi</taxon>
        <taxon>Dikarya</taxon>
        <taxon>Ascomycota</taxon>
        <taxon>Pezizomycotina</taxon>
        <taxon>Dothideomycetes</taxon>
        <taxon>Pleosporomycetidae</taxon>
        <taxon>Pleosporales</taxon>
        <taxon>Diademaceae</taxon>
        <taxon>Clathrospora</taxon>
    </lineage>
</organism>
<evidence type="ECO:0000313" key="2">
    <source>
        <dbReference type="EMBL" id="KAF1941163.1"/>
    </source>
</evidence>
<dbReference type="Proteomes" id="UP000800038">
    <property type="component" value="Unassembled WGS sequence"/>
</dbReference>
<gene>
    <name evidence="2" type="ORF">EJ02DRAFT_466751</name>
</gene>
<keyword evidence="3" id="KW-1185">Reference proteome</keyword>
<dbReference type="Gene3D" id="3.40.50.300">
    <property type="entry name" value="P-loop containing nucleotide triphosphate hydrolases"/>
    <property type="match status" value="1"/>
</dbReference>
<evidence type="ECO:0008006" key="4">
    <source>
        <dbReference type="Google" id="ProtNLM"/>
    </source>
</evidence>
<dbReference type="OrthoDB" id="20872at2759"/>
<reference evidence="2" key="1">
    <citation type="journal article" date="2020" name="Stud. Mycol.">
        <title>101 Dothideomycetes genomes: a test case for predicting lifestyles and emergence of pathogens.</title>
        <authorList>
            <person name="Haridas S."/>
            <person name="Albert R."/>
            <person name="Binder M."/>
            <person name="Bloem J."/>
            <person name="Labutti K."/>
            <person name="Salamov A."/>
            <person name="Andreopoulos B."/>
            <person name="Baker S."/>
            <person name="Barry K."/>
            <person name="Bills G."/>
            <person name="Bluhm B."/>
            <person name="Cannon C."/>
            <person name="Castanera R."/>
            <person name="Culley D."/>
            <person name="Daum C."/>
            <person name="Ezra D."/>
            <person name="Gonzalez J."/>
            <person name="Henrissat B."/>
            <person name="Kuo A."/>
            <person name="Liang C."/>
            <person name="Lipzen A."/>
            <person name="Lutzoni F."/>
            <person name="Magnuson J."/>
            <person name="Mondo S."/>
            <person name="Nolan M."/>
            <person name="Ohm R."/>
            <person name="Pangilinan J."/>
            <person name="Park H.-J."/>
            <person name="Ramirez L."/>
            <person name="Alfaro M."/>
            <person name="Sun H."/>
            <person name="Tritt A."/>
            <person name="Yoshinaga Y."/>
            <person name="Zwiers L.-H."/>
            <person name="Turgeon B."/>
            <person name="Goodwin S."/>
            <person name="Spatafora J."/>
            <person name="Crous P."/>
            <person name="Grigoriev I."/>
        </authorList>
    </citation>
    <scope>NUCLEOTIDE SEQUENCE</scope>
    <source>
        <strain evidence="2">CBS 161.51</strain>
    </source>
</reference>
<evidence type="ECO:0000313" key="3">
    <source>
        <dbReference type="Proteomes" id="UP000800038"/>
    </source>
</evidence>
<dbReference type="SUPFAM" id="SSF52540">
    <property type="entry name" value="P-loop containing nucleoside triphosphate hydrolases"/>
    <property type="match status" value="1"/>
</dbReference>
<accession>A0A6A5SM08</accession>
<name>A0A6A5SM08_9PLEO</name>
<sequence length="263" mass="28739">MHQVSARLGRRLDFHMTGTFRLGSAAVGLNNKTTSTSSAVVRIYLVEFIVNIIGTQINYNYPLGKLALLSLCNALRLTASFPTARPETPSSPSCTVPFRRDPDFVDRGPLLDQIRKQCSVPASRVALVGLGGVGKSQLAIEHCYRTAEQLPETWVFWANASNTARLEQSYQEIADQVKACGRKDPQADLFKLVHDWLHNEKNGPWRLVLDNADDAAVPSPPPSNNQKTQADDGGNGGSGALRQHLSRLWKTIIASEGSFSAAE</sequence>